<evidence type="ECO:0000256" key="6">
    <source>
        <dbReference type="ARBA" id="ARBA00023303"/>
    </source>
</evidence>
<dbReference type="Pfam" id="PF00023">
    <property type="entry name" value="Ank"/>
    <property type="match status" value="4"/>
</dbReference>
<feature type="transmembrane region" description="Helical" evidence="9">
    <location>
        <begin position="989"/>
        <end position="1006"/>
    </location>
</feature>
<evidence type="ECO:0000256" key="8">
    <source>
        <dbReference type="SAM" id="MobiDB-lite"/>
    </source>
</evidence>
<evidence type="ECO:0000256" key="5">
    <source>
        <dbReference type="ARBA" id="ARBA00023065"/>
    </source>
</evidence>
<name>A0ABP0GC64_CLALP</name>
<feature type="repeat" description="ANK" evidence="7">
    <location>
        <begin position="309"/>
        <end position="341"/>
    </location>
</feature>
<feature type="compositionally biased region" description="Polar residues" evidence="8">
    <location>
        <begin position="37"/>
        <end position="47"/>
    </location>
</feature>
<dbReference type="InterPro" id="IPR002110">
    <property type="entry name" value="Ankyrin_rpt"/>
</dbReference>
<evidence type="ECO:0000256" key="7">
    <source>
        <dbReference type="PROSITE-ProRule" id="PRU00023"/>
    </source>
</evidence>
<feature type="region of interest" description="Disordered" evidence="8">
    <location>
        <begin position="1"/>
        <end position="63"/>
    </location>
</feature>
<feature type="transmembrane region" description="Helical" evidence="9">
    <location>
        <begin position="930"/>
        <end position="949"/>
    </location>
</feature>
<dbReference type="PANTHER" id="PTHR47143">
    <property type="entry name" value="TRANSIENT RECEPTOR POTENTIAL CATION CHANNEL PROTEIN PAINLESS"/>
    <property type="match status" value="1"/>
</dbReference>
<keyword evidence="9" id="KW-1133">Transmembrane helix</keyword>
<feature type="repeat" description="ANK" evidence="7">
    <location>
        <begin position="423"/>
        <end position="455"/>
    </location>
</feature>
<dbReference type="PROSITE" id="PS50088">
    <property type="entry name" value="ANK_REPEAT"/>
    <property type="match status" value="12"/>
</dbReference>
<feature type="repeat" description="ANK" evidence="7">
    <location>
        <begin position="625"/>
        <end position="657"/>
    </location>
</feature>
<keyword evidence="9" id="KW-0812">Transmembrane</keyword>
<evidence type="ECO:0000256" key="2">
    <source>
        <dbReference type="ARBA" id="ARBA00022606"/>
    </source>
</evidence>
<feature type="repeat" description="ANK" evidence="7">
    <location>
        <begin position="456"/>
        <end position="488"/>
    </location>
</feature>
<feature type="repeat" description="ANK" evidence="7">
    <location>
        <begin position="384"/>
        <end position="407"/>
    </location>
</feature>
<feature type="repeat" description="ANK" evidence="7">
    <location>
        <begin position="275"/>
        <end position="308"/>
    </location>
</feature>
<organism evidence="10 11">
    <name type="scientific">Clavelina lepadiformis</name>
    <name type="common">Light-bulb sea squirt</name>
    <name type="synonym">Ascidia lepadiformis</name>
    <dbReference type="NCBI Taxonomy" id="159417"/>
    <lineage>
        <taxon>Eukaryota</taxon>
        <taxon>Metazoa</taxon>
        <taxon>Chordata</taxon>
        <taxon>Tunicata</taxon>
        <taxon>Ascidiacea</taxon>
        <taxon>Aplousobranchia</taxon>
        <taxon>Clavelinidae</taxon>
        <taxon>Clavelina</taxon>
    </lineage>
</organism>
<evidence type="ECO:0000256" key="4">
    <source>
        <dbReference type="ARBA" id="ARBA00023043"/>
    </source>
</evidence>
<keyword evidence="1" id="KW-0813">Transport</keyword>
<accession>A0ABP0GC64</accession>
<dbReference type="Proteomes" id="UP001642483">
    <property type="component" value="Unassembled WGS sequence"/>
</dbReference>
<feature type="transmembrane region" description="Helical" evidence="9">
    <location>
        <begin position="1018"/>
        <end position="1040"/>
    </location>
</feature>
<evidence type="ECO:0000313" key="11">
    <source>
        <dbReference type="Proteomes" id="UP001642483"/>
    </source>
</evidence>
<dbReference type="InterPro" id="IPR052076">
    <property type="entry name" value="TRP_cation_channel"/>
</dbReference>
<dbReference type="EMBL" id="CAWYQH010000108">
    <property type="protein sequence ID" value="CAK8688426.1"/>
    <property type="molecule type" value="Genomic_DNA"/>
</dbReference>
<keyword evidence="9" id="KW-0472">Membrane</keyword>
<feature type="repeat" description="ANK" evidence="7">
    <location>
        <begin position="342"/>
        <end position="364"/>
    </location>
</feature>
<reference evidence="10 11" key="1">
    <citation type="submission" date="2024-02" db="EMBL/GenBank/DDBJ databases">
        <authorList>
            <person name="Daric V."/>
            <person name="Darras S."/>
        </authorList>
    </citation>
    <scope>NUCLEOTIDE SEQUENCE [LARGE SCALE GENOMIC DNA]</scope>
</reference>
<feature type="repeat" description="ANK" evidence="7">
    <location>
        <begin position="489"/>
        <end position="521"/>
    </location>
</feature>
<dbReference type="PRINTS" id="PR01415">
    <property type="entry name" value="ANKYRIN"/>
</dbReference>
<dbReference type="SMART" id="SM00248">
    <property type="entry name" value="ANK"/>
    <property type="match status" value="16"/>
</dbReference>
<dbReference type="Gene3D" id="1.25.40.20">
    <property type="entry name" value="Ankyrin repeat-containing domain"/>
    <property type="match status" value="6"/>
</dbReference>
<gene>
    <name evidence="10" type="ORF">CVLEPA_LOCUS20446</name>
</gene>
<feature type="compositionally biased region" description="Acidic residues" evidence="8">
    <location>
        <begin position="235"/>
        <end position="245"/>
    </location>
</feature>
<feature type="region of interest" description="Disordered" evidence="8">
    <location>
        <begin position="230"/>
        <end position="251"/>
    </location>
</feature>
<evidence type="ECO:0008006" key="12">
    <source>
        <dbReference type="Google" id="ProtNLM"/>
    </source>
</evidence>
<dbReference type="InterPro" id="IPR036770">
    <property type="entry name" value="Ankyrin_rpt-contain_sf"/>
</dbReference>
<dbReference type="PANTHER" id="PTHR47143:SF3">
    <property type="entry name" value="PWWP DOMAIN-CONTAINING PROTEIN"/>
    <property type="match status" value="1"/>
</dbReference>
<keyword evidence="3" id="KW-0677">Repeat</keyword>
<feature type="transmembrane region" description="Helical" evidence="9">
    <location>
        <begin position="1095"/>
        <end position="1117"/>
    </location>
</feature>
<feature type="transmembrane region" description="Helical" evidence="9">
    <location>
        <begin position="1055"/>
        <end position="1075"/>
    </location>
</feature>
<keyword evidence="6" id="KW-0407">Ion channel</keyword>
<dbReference type="SUPFAM" id="SSF48403">
    <property type="entry name" value="Ankyrin repeat"/>
    <property type="match status" value="2"/>
</dbReference>
<feature type="repeat" description="ANK" evidence="7">
    <location>
        <begin position="180"/>
        <end position="212"/>
    </location>
</feature>
<evidence type="ECO:0000256" key="9">
    <source>
        <dbReference type="SAM" id="Phobius"/>
    </source>
</evidence>
<dbReference type="Pfam" id="PF12796">
    <property type="entry name" value="Ank_2"/>
    <property type="match status" value="5"/>
</dbReference>
<evidence type="ECO:0000256" key="1">
    <source>
        <dbReference type="ARBA" id="ARBA00022448"/>
    </source>
</evidence>
<evidence type="ECO:0000256" key="3">
    <source>
        <dbReference type="ARBA" id="ARBA00022737"/>
    </source>
</evidence>
<proteinExistence type="predicted"/>
<dbReference type="PROSITE" id="PS50297">
    <property type="entry name" value="ANK_REP_REGION"/>
    <property type="match status" value="11"/>
</dbReference>
<feature type="repeat" description="ANK" evidence="7">
    <location>
        <begin position="591"/>
        <end position="623"/>
    </location>
</feature>
<keyword evidence="2" id="KW-0716">Sensory transduction</keyword>
<keyword evidence="11" id="KW-1185">Reference proteome</keyword>
<feature type="repeat" description="ANK" evidence="7">
    <location>
        <begin position="558"/>
        <end position="590"/>
    </location>
</feature>
<protein>
    <recommendedName>
        <fullName evidence="12">Transient receptor potential cation channel subfamily A member 1</fullName>
    </recommendedName>
</protein>
<sequence length="1263" mass="143060">MDNISDSIEGEKVGQEAVEVPGCVDDDKLTPEDVQLSPRSGRNSPQMNRIHPDESSNHSRNNSLRHRAVMNSTMDENDVEVTSFTTSKEDQLLVGHTNPVVSDYEGTALNAKSPLKSASGGPTRIDSLQVAAEMRLETVDITEQSLHQVARDGNIMLMKAILKRMTPMRAKRKLNKKDRDKFTPLHYAARYNHFEMCELLLQYGANLHCRGEDDLTPLHLVAKYKPKKSRSESLGDYDESDAASDEDGRSQQEANVTVLEYLISTGAHVNDKDFYGLTALHHASLRGNVACVKKLLECRGISIEATDKQQMTPLHIAAVYGHVDVAKILISSGANIVCKDDDNGTPLQFAAAEGNLEIVELILRQCEKYSHLNVLDMIDEKDNDGNTPLHLGVDNGHLNITKHIIERCLSYGHPSTLNCRRNNRETPLHLASRHGHFEIVKILLEKGAKLNCRDEGLQTPLMVASQFNHHNVVKFLIECGANIELHDADNFTALLLAASYGHAETISVLLENRANIMAVDKNDKSVIFQCAEDDRVDALQELLKHKKVKNLLDVPDRHDNTPLHAAADSGNITIVKMLLDAGATIDLKNEDEQTPLHLAAENGSVKIVKELVSRKKEIVHDDDEGANTPLHLAALSGRQHCVRELVRLGANIGARNAKQWTPLDCCASAGMYKSATVLLEADCPVDPKDKRKVTPLHLACQEGHKKMVELLLAWNADITHRAVHGRNALDFAIDHGQVECARTIIASDKWREALENRTRDILTDEMTQTPMRKLIRKMPSVAEDVFRKCMRDNGRHKDHPLYEISFDYEFLDDEFSCTQWYEMDDTTSEINIPVDGNVPVKSNYTEFSTEFGHFRLSDDHRNCGSDIHIRVYDDVGKVTENAEPYLKDSTMLMKNHPLYVMVKSRRVTLMRHPLVISLLNHKWRAYGRTVYYTNLLIYVIFMAVLNSFMLTVPPPFAINADESNDTCAVVRAEAQGIWGATCPPRYAEWRPIAGIIILALAIYSLVKEAYQLLTQRSSYFTNITNLVELSLYVLAILLVIDVTTFGSNTGIREAWQWQCGSAALFFSWIGLLLFIQNFPRFGIYVLMFSDVMKTFISFFAVFALFILGFAFSFHVLLQNQVGLAVDDIKEVQDNAVLESLAMQVKLTLDVEYTLPQFLRRRFLQKYRKFSPNRYRRRHWLVRWLHSEEHLNHETIEEALNPEKTDLQLMEGKIDLLQTKVRDIRGQMRSLDDRSRQIETMTQSLVNHFKVKWEKQEDDVEGED</sequence>
<keyword evidence="5" id="KW-0406">Ion transport</keyword>
<feature type="repeat" description="ANK" evidence="7">
    <location>
        <begin position="691"/>
        <end position="723"/>
    </location>
</feature>
<comment type="caution">
    <text evidence="10">The sequence shown here is derived from an EMBL/GenBank/DDBJ whole genome shotgun (WGS) entry which is preliminary data.</text>
</comment>
<keyword evidence="4 7" id="KW-0040">ANK repeat</keyword>
<evidence type="ECO:0000313" key="10">
    <source>
        <dbReference type="EMBL" id="CAK8688426.1"/>
    </source>
</evidence>